<reference evidence="6" key="1">
    <citation type="journal article" date="2016" name="Nature">
        <title>The genome of the seagrass Zostera marina reveals angiosperm adaptation to the sea.</title>
        <authorList>
            <person name="Olsen J.L."/>
            <person name="Rouze P."/>
            <person name="Verhelst B."/>
            <person name="Lin Y.-C."/>
            <person name="Bayer T."/>
            <person name="Collen J."/>
            <person name="Dattolo E."/>
            <person name="De Paoli E."/>
            <person name="Dittami S."/>
            <person name="Maumus F."/>
            <person name="Michel G."/>
            <person name="Kersting A."/>
            <person name="Lauritano C."/>
            <person name="Lohaus R."/>
            <person name="Toepel M."/>
            <person name="Tonon T."/>
            <person name="Vanneste K."/>
            <person name="Amirebrahimi M."/>
            <person name="Brakel J."/>
            <person name="Bostroem C."/>
            <person name="Chovatia M."/>
            <person name="Grimwood J."/>
            <person name="Jenkins J.W."/>
            <person name="Jueterbock A."/>
            <person name="Mraz A."/>
            <person name="Stam W.T."/>
            <person name="Tice H."/>
            <person name="Bornberg-Bauer E."/>
            <person name="Green P.J."/>
            <person name="Pearson G.A."/>
            <person name="Procaccini G."/>
            <person name="Duarte C.M."/>
            <person name="Schmutz J."/>
            <person name="Reusch T.B.H."/>
            <person name="Van de Peer Y."/>
        </authorList>
    </citation>
    <scope>NUCLEOTIDE SEQUENCE [LARGE SCALE GENOMIC DNA]</scope>
    <source>
        <strain evidence="6">cv. Finnish</strain>
    </source>
</reference>
<dbReference type="GO" id="GO:0042162">
    <property type="term" value="F:telomeric DNA binding"/>
    <property type="evidence" value="ECO:0007669"/>
    <property type="project" value="UniProtKB-ARBA"/>
</dbReference>
<accession>A0A0K9PY13</accession>
<dbReference type="PANTHER" id="PTHR21717:SF70">
    <property type="entry name" value="TELOMERE REPEAT-BINDING PROTEIN 2-RELATED"/>
    <property type="match status" value="1"/>
</dbReference>
<dbReference type="PROSITE" id="PS50090">
    <property type="entry name" value="MYB_LIKE"/>
    <property type="match status" value="1"/>
</dbReference>
<evidence type="ECO:0000256" key="2">
    <source>
        <dbReference type="SAM" id="MobiDB-lite"/>
    </source>
</evidence>
<keyword evidence="1" id="KW-0238">DNA-binding</keyword>
<dbReference type="InterPro" id="IPR057625">
    <property type="entry name" value="TPR1-6-like_ubiquitin"/>
</dbReference>
<evidence type="ECO:0000313" key="6">
    <source>
        <dbReference type="Proteomes" id="UP000036987"/>
    </source>
</evidence>
<evidence type="ECO:0000256" key="1">
    <source>
        <dbReference type="ARBA" id="ARBA00023125"/>
    </source>
</evidence>
<dbReference type="OMA" id="MMCAFDL"/>
<feature type="domain" description="Myb-like" evidence="3">
    <location>
        <begin position="545"/>
        <end position="600"/>
    </location>
</feature>
<sequence>MVFPKRIYYGFKDFQPSSLPKGSRSSRGRRAAPGNIDRGNDMFAFNLLATVAGNLLNDKETQDQPSNLTAKEMKSIVKHELQNDNELPKFEPCDQGSCDEGKPNCETLCKPFISQGFVMKDCSEASSSVVVPPVVAKLEANEKSSYESTVDTGKIDKQASLSAEREKDGDAGSGNRFRSDEIITNLLCAEDIQDLDLKPPPNLVSSDSSVELPPYQKQNYTGFDTSIPNRRVDVKFSNRYNDQNSSRCYPSDIINSNGFKSQCIGGDRKIKKSSEAVFRKVKTSRQNETKCMFRSGQMYYAGQKIQKSSFKRRKFFERFTSASHQGEMKSDMFSMSPEKSLKGETSSSATALNAQTLKLKPDEHNVKCSIKSFMVPEVIINMPDSATIGELKRRTEDALTNLLHYGLQVGIALQGKKISDDSKTLHQIGITDTAKFGSLGFSLEVNSDYQHCPQPSDASEPVSWFPVSVPSDICMKGTQEDFTCQPDAARIIKKPKTGFDLFPLAKTEMQDTSKEDVNALAVVPVLNSDPLSVIPLRKSKRSELVQRRIRRPFSVSEVEALVHAVEKLGTGRWRDVKIRAFDNAKHRTYVDLKDKWKTLVHTARISPQQRRGEPVPQELLDRVLSAHAYWSQQQARSQIKHEPEQHILA</sequence>
<evidence type="ECO:0000259" key="3">
    <source>
        <dbReference type="PROSITE" id="PS50090"/>
    </source>
</evidence>
<dbReference type="Pfam" id="PF23603">
    <property type="entry name" value="Ubiquitin_TPR1"/>
    <property type="match status" value="1"/>
</dbReference>
<dbReference type="InterPro" id="IPR001005">
    <property type="entry name" value="SANT/Myb"/>
</dbReference>
<dbReference type="SMART" id="SM00717">
    <property type="entry name" value="SANT"/>
    <property type="match status" value="1"/>
</dbReference>
<dbReference type="Proteomes" id="UP000036987">
    <property type="component" value="Unassembled WGS sequence"/>
</dbReference>
<dbReference type="Gene3D" id="1.10.246.220">
    <property type="match status" value="1"/>
</dbReference>
<gene>
    <name evidence="5" type="ORF">ZOSMA_13G01240</name>
</gene>
<name>A0A0K9PY13_ZOSMR</name>
<evidence type="ECO:0000259" key="4">
    <source>
        <dbReference type="PROSITE" id="PS51294"/>
    </source>
</evidence>
<dbReference type="PROSITE" id="PS51294">
    <property type="entry name" value="HTH_MYB"/>
    <property type="match status" value="1"/>
</dbReference>
<feature type="compositionally biased region" description="Basic and acidic residues" evidence="2">
    <location>
        <begin position="153"/>
        <end position="170"/>
    </location>
</feature>
<dbReference type="STRING" id="29655.A0A0K9PY13"/>
<dbReference type="InterPro" id="IPR017930">
    <property type="entry name" value="Myb_dom"/>
</dbReference>
<dbReference type="EMBL" id="LFYR01000514">
    <property type="protein sequence ID" value="KMZ73916.1"/>
    <property type="molecule type" value="Genomic_DNA"/>
</dbReference>
<organism evidence="5 6">
    <name type="scientific">Zostera marina</name>
    <name type="common">Eelgrass</name>
    <dbReference type="NCBI Taxonomy" id="29655"/>
    <lineage>
        <taxon>Eukaryota</taxon>
        <taxon>Viridiplantae</taxon>
        <taxon>Streptophyta</taxon>
        <taxon>Embryophyta</taxon>
        <taxon>Tracheophyta</taxon>
        <taxon>Spermatophyta</taxon>
        <taxon>Magnoliopsida</taxon>
        <taxon>Liliopsida</taxon>
        <taxon>Zosteraceae</taxon>
        <taxon>Zostera</taxon>
    </lineage>
</organism>
<evidence type="ECO:0000313" key="5">
    <source>
        <dbReference type="EMBL" id="KMZ73916.1"/>
    </source>
</evidence>
<proteinExistence type="predicted"/>
<comment type="caution">
    <text evidence="5">The sequence shown here is derived from an EMBL/GenBank/DDBJ whole genome shotgun (WGS) entry which is preliminary data.</text>
</comment>
<dbReference type="OrthoDB" id="2020981at2759"/>
<dbReference type="SUPFAM" id="SSF46689">
    <property type="entry name" value="Homeodomain-like"/>
    <property type="match status" value="1"/>
</dbReference>
<dbReference type="InterPro" id="IPR031105">
    <property type="entry name" value="TRP_plant"/>
</dbReference>
<feature type="domain" description="HTH myb-type" evidence="4">
    <location>
        <begin position="546"/>
        <end position="604"/>
    </location>
</feature>
<keyword evidence="6" id="KW-1185">Reference proteome</keyword>
<dbReference type="PANTHER" id="PTHR21717">
    <property type="entry name" value="TELOMERIC REPEAT BINDING PROTEIN"/>
    <property type="match status" value="1"/>
</dbReference>
<dbReference type="InterPro" id="IPR009057">
    <property type="entry name" value="Homeodomain-like_sf"/>
</dbReference>
<feature type="region of interest" description="Disordered" evidence="2">
    <location>
        <begin position="141"/>
        <end position="176"/>
    </location>
</feature>
<dbReference type="CDD" id="cd11660">
    <property type="entry name" value="SANT_TRF"/>
    <property type="match status" value="1"/>
</dbReference>
<protein>
    <submittedName>
        <fullName evidence="5">Telomere repeat-binding protein 5</fullName>
    </submittedName>
</protein>
<dbReference type="AlphaFoldDB" id="A0A0K9PY13"/>